<dbReference type="RefSeq" id="WP_213607230.1">
    <property type="nucleotide sequence ID" value="NZ_CP074676.1"/>
</dbReference>
<evidence type="ECO:0000256" key="2">
    <source>
        <dbReference type="ARBA" id="ARBA00005182"/>
    </source>
</evidence>
<feature type="transmembrane region" description="Helical" evidence="8">
    <location>
        <begin position="25"/>
        <end position="46"/>
    </location>
</feature>
<evidence type="ECO:0000313" key="11">
    <source>
        <dbReference type="Proteomes" id="UP000678154"/>
    </source>
</evidence>
<evidence type="ECO:0000259" key="9">
    <source>
        <dbReference type="Pfam" id="PF16822"/>
    </source>
</evidence>
<evidence type="ECO:0000256" key="1">
    <source>
        <dbReference type="ARBA" id="ARBA00004418"/>
    </source>
</evidence>
<keyword evidence="8" id="KW-1133">Transmembrane helix</keyword>
<reference evidence="10 11" key="1">
    <citation type="journal article" date="2016" name="J. Hazard. Mater.">
        <title>A newly isolated Pseudomonas putida S-1 strain for batch-mode-propanethiol degradation and continuous treatment of propanethiol-containing waste gas.</title>
        <authorList>
            <person name="Chen D.Z."/>
            <person name="Sun Y.M."/>
            <person name="Han L.M."/>
            <person name="Chen J."/>
            <person name="Ye J.X."/>
            <person name="Chen J.M."/>
        </authorList>
    </citation>
    <scope>NUCLEOTIDE SEQUENCE [LARGE SCALE GENOMIC DNA]</scope>
    <source>
        <strain evidence="10 11">S-1</strain>
    </source>
</reference>
<keyword evidence="3" id="KW-0808">Transferase</keyword>
<dbReference type="CDD" id="cd14444">
    <property type="entry name" value="AlgX_N_like_1"/>
    <property type="match status" value="1"/>
</dbReference>
<evidence type="ECO:0000256" key="6">
    <source>
        <dbReference type="ARBA" id="ARBA00022841"/>
    </source>
</evidence>
<keyword evidence="8" id="KW-0472">Membrane</keyword>
<evidence type="ECO:0000256" key="7">
    <source>
        <dbReference type="ARBA" id="ARBA00023315"/>
    </source>
</evidence>
<accession>A0ABX8DZ63</accession>
<proteinExistence type="predicted"/>
<comment type="subcellular location">
    <subcellularLocation>
        <location evidence="1">Periplasm</location>
    </subcellularLocation>
</comment>
<feature type="domain" description="AlgX/AlgJ SGNH hydrolase-like" evidence="9">
    <location>
        <begin position="104"/>
        <end position="370"/>
    </location>
</feature>
<organism evidence="10 11">
    <name type="scientific">Pseudomonas qingdaonensis</name>
    <dbReference type="NCBI Taxonomy" id="2056231"/>
    <lineage>
        <taxon>Bacteria</taxon>
        <taxon>Pseudomonadati</taxon>
        <taxon>Pseudomonadota</taxon>
        <taxon>Gammaproteobacteria</taxon>
        <taxon>Pseudomonadales</taxon>
        <taxon>Pseudomonadaceae</taxon>
        <taxon>Pseudomonas</taxon>
    </lineage>
</organism>
<keyword evidence="5" id="KW-0574">Periplasm</keyword>
<dbReference type="EMBL" id="CP074676">
    <property type="protein sequence ID" value="QVL20670.1"/>
    <property type="molecule type" value="Genomic_DNA"/>
</dbReference>
<keyword evidence="7" id="KW-0012">Acyltransferase</keyword>
<comment type="pathway">
    <text evidence="2">Glycan biosynthesis; alginate biosynthesis.</text>
</comment>
<keyword evidence="4" id="KW-0732">Signal</keyword>
<evidence type="ECO:0000313" key="10">
    <source>
        <dbReference type="EMBL" id="QVL20670.1"/>
    </source>
</evidence>
<dbReference type="InterPro" id="IPR031811">
    <property type="entry name" value="ALGX/ALGJ_SGNH-like"/>
</dbReference>
<dbReference type="Pfam" id="PF16822">
    <property type="entry name" value="ALGX"/>
    <property type="match status" value="1"/>
</dbReference>
<evidence type="ECO:0000256" key="8">
    <source>
        <dbReference type="SAM" id="Phobius"/>
    </source>
</evidence>
<dbReference type="GeneID" id="87480357"/>
<evidence type="ECO:0000256" key="5">
    <source>
        <dbReference type="ARBA" id="ARBA00022764"/>
    </source>
</evidence>
<sequence length="387" mass="41125">MTMKTPPPSTAPTPPSALALRTSPIAGVTLALFLGAGLLSCGWLVASGKLELMPDKHLSNGQVLHGEITHRIAKELAKAPLPSEAADLERASSWLLLGDTGPRVRPGCTQWLFLSDELKLDRHAADNAQAKADAVIALQRSLQQRGIRLLVSVVPDKSRIAASELCGLTRPTASQARIQQWVQKLQAAGVATLDLTASLQPLGASAFLRTDTHWSEAGAQAAAQAIAEQVKGMGLSATPSKTFDTRQEPLAPRPGDLVRLAGIDWLPVALQPPQEQVAPTVITERAEAVSDAGDNLDDLFGDDNLPNVALIGTSFSRNSSFVGFLQRALSAPVGNFAKDGGEFSGAAKAYFDSPAFRQTPPQLVIWEIPERDLQTPYAGDVQLPPRP</sequence>
<keyword evidence="10" id="KW-0131">Cell cycle</keyword>
<keyword evidence="8" id="KW-0812">Transmembrane</keyword>
<dbReference type="Proteomes" id="UP000678154">
    <property type="component" value="Chromosome"/>
</dbReference>
<keyword evidence="6" id="KW-0016">Alginate biosynthesis</keyword>
<name>A0ABX8DZ63_9PSED</name>
<gene>
    <name evidence="10" type="ORF">KH389_08880</name>
</gene>
<keyword evidence="11" id="KW-1185">Reference proteome</keyword>
<evidence type="ECO:0000256" key="3">
    <source>
        <dbReference type="ARBA" id="ARBA00022679"/>
    </source>
</evidence>
<protein>
    <submittedName>
        <fullName evidence="10">Cell division protein FtsQ</fullName>
    </submittedName>
</protein>
<evidence type="ECO:0000256" key="4">
    <source>
        <dbReference type="ARBA" id="ARBA00022729"/>
    </source>
</evidence>
<dbReference type="GO" id="GO:0051301">
    <property type="term" value="P:cell division"/>
    <property type="evidence" value="ECO:0007669"/>
    <property type="project" value="UniProtKB-KW"/>
</dbReference>
<keyword evidence="10" id="KW-0132">Cell division</keyword>